<evidence type="ECO:0000313" key="2">
    <source>
        <dbReference type="Proteomes" id="UP000305948"/>
    </source>
</evidence>
<accession>A0A5C3NIW7</accession>
<dbReference type="Proteomes" id="UP000305948">
    <property type="component" value="Unassembled WGS sequence"/>
</dbReference>
<reference evidence="1 2" key="1">
    <citation type="journal article" date="2019" name="Nat. Ecol. Evol.">
        <title>Megaphylogeny resolves global patterns of mushroom evolution.</title>
        <authorList>
            <person name="Varga T."/>
            <person name="Krizsan K."/>
            <person name="Foldi C."/>
            <person name="Dima B."/>
            <person name="Sanchez-Garcia M."/>
            <person name="Sanchez-Ramirez S."/>
            <person name="Szollosi G.J."/>
            <person name="Szarkandi J.G."/>
            <person name="Papp V."/>
            <person name="Albert L."/>
            <person name="Andreopoulos W."/>
            <person name="Angelini C."/>
            <person name="Antonin V."/>
            <person name="Barry K.W."/>
            <person name="Bougher N.L."/>
            <person name="Buchanan P."/>
            <person name="Buyck B."/>
            <person name="Bense V."/>
            <person name="Catcheside P."/>
            <person name="Chovatia M."/>
            <person name="Cooper J."/>
            <person name="Damon W."/>
            <person name="Desjardin D."/>
            <person name="Finy P."/>
            <person name="Geml J."/>
            <person name="Haridas S."/>
            <person name="Hughes K."/>
            <person name="Justo A."/>
            <person name="Karasinski D."/>
            <person name="Kautmanova I."/>
            <person name="Kiss B."/>
            <person name="Kocsube S."/>
            <person name="Kotiranta H."/>
            <person name="LaButti K.M."/>
            <person name="Lechner B.E."/>
            <person name="Liimatainen K."/>
            <person name="Lipzen A."/>
            <person name="Lukacs Z."/>
            <person name="Mihaltcheva S."/>
            <person name="Morgado L.N."/>
            <person name="Niskanen T."/>
            <person name="Noordeloos M.E."/>
            <person name="Ohm R.A."/>
            <person name="Ortiz-Santana B."/>
            <person name="Ovrebo C."/>
            <person name="Racz N."/>
            <person name="Riley R."/>
            <person name="Savchenko A."/>
            <person name="Shiryaev A."/>
            <person name="Soop K."/>
            <person name="Spirin V."/>
            <person name="Szebenyi C."/>
            <person name="Tomsovsky M."/>
            <person name="Tulloss R.E."/>
            <person name="Uehling J."/>
            <person name="Grigoriev I.V."/>
            <person name="Vagvolgyi C."/>
            <person name="Papp T."/>
            <person name="Martin F.M."/>
            <person name="Miettinen O."/>
            <person name="Hibbett D.S."/>
            <person name="Nagy L.G."/>
        </authorList>
    </citation>
    <scope>NUCLEOTIDE SEQUENCE [LARGE SCALE GENOMIC DNA]</scope>
    <source>
        <strain evidence="1 2">OMC1185</strain>
    </source>
</reference>
<proteinExistence type="predicted"/>
<protein>
    <submittedName>
        <fullName evidence="1">Uncharacterized protein</fullName>
    </submittedName>
</protein>
<organism evidence="1 2">
    <name type="scientific">Heliocybe sulcata</name>
    <dbReference type="NCBI Taxonomy" id="5364"/>
    <lineage>
        <taxon>Eukaryota</taxon>
        <taxon>Fungi</taxon>
        <taxon>Dikarya</taxon>
        <taxon>Basidiomycota</taxon>
        <taxon>Agaricomycotina</taxon>
        <taxon>Agaricomycetes</taxon>
        <taxon>Gloeophyllales</taxon>
        <taxon>Gloeophyllaceae</taxon>
        <taxon>Heliocybe</taxon>
    </lineage>
</organism>
<name>A0A5C3NIW7_9AGAM</name>
<gene>
    <name evidence="1" type="ORF">OE88DRAFT_56168</name>
</gene>
<dbReference type="AlphaFoldDB" id="A0A5C3NIW7"/>
<dbReference type="EMBL" id="ML213503">
    <property type="protein sequence ID" value="TFK56775.1"/>
    <property type="molecule type" value="Genomic_DNA"/>
</dbReference>
<evidence type="ECO:0000313" key="1">
    <source>
        <dbReference type="EMBL" id="TFK56775.1"/>
    </source>
</evidence>
<keyword evidence="2" id="KW-1185">Reference proteome</keyword>
<sequence>MENISSVIPTSFRCIGSGLEGPLPLSTDCPSCRSGSDLPANENWSSSARVSRSLSPLGLVLDGIEELVCIPSPLTLSRGVICRDAAPNVVWGSSERVSNESSRNKGPSLSMSCGLLMLASLEILCKLVSQTMETDNDNRYSGSNPARRDGC</sequence>